<dbReference type="EMBL" id="VCPC01000002">
    <property type="protein sequence ID" value="TMV12950.1"/>
    <property type="molecule type" value="Genomic_DNA"/>
</dbReference>
<gene>
    <name evidence="1" type="ORF">FGK64_09140</name>
</gene>
<dbReference type="Proteomes" id="UP001191082">
    <property type="component" value="Unassembled WGS sequence"/>
</dbReference>
<dbReference type="SUPFAM" id="SSF158682">
    <property type="entry name" value="TerB-like"/>
    <property type="match status" value="1"/>
</dbReference>
<dbReference type="Pfam" id="PF04391">
    <property type="entry name" value="DUF533"/>
    <property type="match status" value="1"/>
</dbReference>
<reference evidence="1 2" key="1">
    <citation type="submission" date="2019-05" db="EMBL/GenBank/DDBJ databases">
        <title>Marivita sp. nov. isolated from sea sediment.</title>
        <authorList>
            <person name="Kim W."/>
        </authorList>
    </citation>
    <scope>NUCLEOTIDE SEQUENCE [LARGE SCALE GENOMIC DNA]</scope>
    <source>
        <strain evidence="1 2">CAU 1492</strain>
    </source>
</reference>
<evidence type="ECO:0000313" key="2">
    <source>
        <dbReference type="Proteomes" id="UP001191082"/>
    </source>
</evidence>
<comment type="caution">
    <text evidence="1">The sequence shown here is derived from an EMBL/GenBank/DDBJ whole genome shotgun (WGS) entry which is preliminary data.</text>
</comment>
<protein>
    <submittedName>
        <fullName evidence="1">Tellurite resistance TerB family protein</fullName>
    </submittedName>
</protein>
<organism evidence="1 2">
    <name type="scientific">Arenibacterium halophilum</name>
    <dbReference type="NCBI Taxonomy" id="2583821"/>
    <lineage>
        <taxon>Bacteria</taxon>
        <taxon>Pseudomonadati</taxon>
        <taxon>Pseudomonadota</taxon>
        <taxon>Alphaproteobacteria</taxon>
        <taxon>Rhodobacterales</taxon>
        <taxon>Paracoccaceae</taxon>
        <taxon>Arenibacterium</taxon>
    </lineage>
</organism>
<dbReference type="RefSeq" id="WP_138863506.1">
    <property type="nucleotide sequence ID" value="NZ_VCPC01000002.1"/>
</dbReference>
<keyword evidence="2" id="KW-1185">Reference proteome</keyword>
<proteinExistence type="predicted"/>
<evidence type="ECO:0000313" key="1">
    <source>
        <dbReference type="EMBL" id="TMV12950.1"/>
    </source>
</evidence>
<sequence>MQQFQGDQAMDVGGLINSFLGGGAGPSDQGKKAGGMPQGLVGGAAAGGLMALMLGTKKGRKLGGKALKYGGMAAVGGLAYKAYSDWQAGKSVAQTTPADPVALPKPPADSGFDPDHDTGADGDDFRLVLMRAMISAANSDDHIDADEHRRIREQIETLGLGAAEKTALFDYFSAPADPVALARMARTDEQRAEIYMASALAIDPDTPEEKMYLDKLARELPIAQGLQGHLDLEVAAARG</sequence>
<dbReference type="CDD" id="cd07178">
    <property type="entry name" value="terB_like_YebE"/>
    <property type="match status" value="1"/>
</dbReference>
<name>A0ABY2XAS7_9RHOB</name>
<accession>A0ABY2XAS7</accession>
<dbReference type="InterPro" id="IPR007486">
    <property type="entry name" value="YebE"/>
</dbReference>
<dbReference type="InterPro" id="IPR029024">
    <property type="entry name" value="TerB-like"/>
</dbReference>